<evidence type="ECO:0000256" key="2">
    <source>
        <dbReference type="SAM" id="SignalP"/>
    </source>
</evidence>
<feature type="chain" id="PRO_5011722670" evidence="2">
    <location>
        <begin position="23"/>
        <end position="314"/>
    </location>
</feature>
<dbReference type="Proteomes" id="UP000199306">
    <property type="component" value="Unassembled WGS sequence"/>
</dbReference>
<dbReference type="RefSeq" id="WP_092019085.1">
    <property type="nucleotide sequence ID" value="NZ_FOXH01000015.1"/>
</dbReference>
<organism evidence="4 5">
    <name type="scientific">Pseudarcicella hirudinis</name>
    <dbReference type="NCBI Taxonomy" id="1079859"/>
    <lineage>
        <taxon>Bacteria</taxon>
        <taxon>Pseudomonadati</taxon>
        <taxon>Bacteroidota</taxon>
        <taxon>Cytophagia</taxon>
        <taxon>Cytophagales</taxon>
        <taxon>Flectobacillaceae</taxon>
        <taxon>Pseudarcicella</taxon>
    </lineage>
</organism>
<feature type="compositionally biased region" description="Basic residues" evidence="1">
    <location>
        <begin position="139"/>
        <end position="152"/>
    </location>
</feature>
<gene>
    <name evidence="4" type="ORF">SAMN04515674_115110</name>
</gene>
<evidence type="ECO:0000256" key="1">
    <source>
        <dbReference type="SAM" id="MobiDB-lite"/>
    </source>
</evidence>
<evidence type="ECO:0000313" key="5">
    <source>
        <dbReference type="Proteomes" id="UP000199306"/>
    </source>
</evidence>
<feature type="domain" description="Secretion system C-terminal sorting" evidence="3">
    <location>
        <begin position="236"/>
        <end position="313"/>
    </location>
</feature>
<proteinExistence type="predicted"/>
<dbReference type="AlphaFoldDB" id="A0A1I5XQ60"/>
<name>A0A1I5XQ60_9BACT</name>
<accession>A0A1I5XQ60</accession>
<keyword evidence="2" id="KW-0732">Signal</keyword>
<reference evidence="4 5" key="1">
    <citation type="submission" date="2016-10" db="EMBL/GenBank/DDBJ databases">
        <authorList>
            <person name="de Groot N.N."/>
        </authorList>
    </citation>
    <scope>NUCLEOTIDE SEQUENCE [LARGE SCALE GENOMIC DNA]</scope>
    <source>
        <strain evidence="5">E92,LMG 26720,CCM 7988</strain>
    </source>
</reference>
<sequence length="314" mass="35452">MNKNIKTLGTALLMAMSLSSMAQKSVSKIVEDKDGKVKIHIETEDNGNLQVFENTYDTKGMSELDKENLINRISDSLLTKNSGDRKVRRKMRIRVDGDTEGLGLVAPPQPPLPDDLDLRLPPLPDDLEMRPPSAPRAPKAPKHLKNGKKGTFRYKNDKGQTFEKDLNFDQDFTFNFDDLDKLNENFNHDELIGSLRPMIKNFKRGRGQDFMAFRDNGDEFNPFMLNESKTVKALRVYPNNPFNSKLNIKFVTPEKGDVTITITDVTGKEVGTEKIKDFQGEYLGQIEVKKNAKGTLFVTVVQGEDGTVKRVVVE</sequence>
<dbReference type="OrthoDB" id="963292at2"/>
<evidence type="ECO:0000313" key="4">
    <source>
        <dbReference type="EMBL" id="SFQ34095.1"/>
    </source>
</evidence>
<keyword evidence="5" id="KW-1185">Reference proteome</keyword>
<dbReference type="EMBL" id="FOXH01000015">
    <property type="protein sequence ID" value="SFQ34095.1"/>
    <property type="molecule type" value="Genomic_DNA"/>
</dbReference>
<evidence type="ECO:0000259" key="3">
    <source>
        <dbReference type="Pfam" id="PF18962"/>
    </source>
</evidence>
<dbReference type="Pfam" id="PF18962">
    <property type="entry name" value="Por_Secre_tail"/>
    <property type="match status" value="1"/>
</dbReference>
<protein>
    <submittedName>
        <fullName evidence="4">Por secretion system C-terminal sorting domain-containing protein</fullName>
    </submittedName>
</protein>
<dbReference type="NCBIfam" id="TIGR04183">
    <property type="entry name" value="Por_Secre_tail"/>
    <property type="match status" value="1"/>
</dbReference>
<feature type="region of interest" description="Disordered" evidence="1">
    <location>
        <begin position="120"/>
        <end position="155"/>
    </location>
</feature>
<dbReference type="InterPro" id="IPR026444">
    <property type="entry name" value="Secre_tail"/>
</dbReference>
<feature type="signal peptide" evidence="2">
    <location>
        <begin position="1"/>
        <end position="22"/>
    </location>
</feature>